<dbReference type="AlphaFoldDB" id="A0A9N8MKY8"/>
<evidence type="ECO:0000256" key="1">
    <source>
        <dbReference type="ARBA" id="ARBA00004651"/>
    </source>
</evidence>
<reference evidence="7" key="1">
    <citation type="submission" date="2021-02" db="EMBL/GenBank/DDBJ databases">
        <authorList>
            <person name="Vanwijnsberghe S."/>
        </authorList>
    </citation>
    <scope>NUCLEOTIDE SEQUENCE</scope>
    <source>
        <strain evidence="7">R-70211</strain>
    </source>
</reference>
<keyword evidence="8" id="KW-1185">Reference proteome</keyword>
<keyword evidence="5 6" id="KW-0472">Membrane</keyword>
<feature type="transmembrane region" description="Helical" evidence="6">
    <location>
        <begin position="67"/>
        <end position="88"/>
    </location>
</feature>
<proteinExistence type="predicted"/>
<dbReference type="GO" id="GO:0022857">
    <property type="term" value="F:transmembrane transporter activity"/>
    <property type="evidence" value="ECO:0007669"/>
    <property type="project" value="InterPro"/>
</dbReference>
<evidence type="ECO:0000256" key="2">
    <source>
        <dbReference type="ARBA" id="ARBA00022475"/>
    </source>
</evidence>
<keyword evidence="2" id="KW-1003">Cell membrane</keyword>
<keyword evidence="4 6" id="KW-1133">Transmembrane helix</keyword>
<dbReference type="PANTHER" id="PTHR43370:SF2">
    <property type="entry name" value="ABC TRANSPORTER PERMEASE PROTEIN"/>
    <property type="match status" value="1"/>
</dbReference>
<dbReference type="InterPro" id="IPR001851">
    <property type="entry name" value="ABC_transp_permease"/>
</dbReference>
<feature type="transmembrane region" description="Helical" evidence="6">
    <location>
        <begin position="148"/>
        <end position="169"/>
    </location>
</feature>
<feature type="transmembrane region" description="Helical" evidence="6">
    <location>
        <begin position="275"/>
        <end position="295"/>
    </location>
</feature>
<evidence type="ECO:0000256" key="4">
    <source>
        <dbReference type="ARBA" id="ARBA00022989"/>
    </source>
</evidence>
<evidence type="ECO:0000256" key="6">
    <source>
        <dbReference type="SAM" id="Phobius"/>
    </source>
</evidence>
<comment type="subcellular location">
    <subcellularLocation>
        <location evidence="1">Cell membrane</location>
        <topology evidence="1">Multi-pass membrane protein</topology>
    </subcellularLocation>
</comment>
<dbReference type="Proteomes" id="UP000675121">
    <property type="component" value="Unassembled WGS sequence"/>
</dbReference>
<dbReference type="RefSeq" id="WP_201082709.1">
    <property type="nucleotide sequence ID" value="NZ_CAJNAS010000002.1"/>
</dbReference>
<feature type="transmembrane region" description="Helical" evidence="6">
    <location>
        <begin position="95"/>
        <end position="113"/>
    </location>
</feature>
<feature type="transmembrane region" description="Helical" evidence="6">
    <location>
        <begin position="235"/>
        <end position="263"/>
    </location>
</feature>
<sequence length="312" mass="33188">MHDFFNQAIIASVLAATVRMLTPLLLAALGELVAEVSGVMNLGVEGTMLTGCFVAFLVTFLSGSAALGISAAIVAGAAMSLLMAFTVVTLRIEQFVMGLAINLLGSAITAYAFRSLSRTVPAERAVIEPLGLIKIPVLGNLPFVGELLFTQSLLTYIAFAMIPVVAFILHRTRFGLELRSLGENPKLVDTAGRSVALRRYLAIVFGGCMAGLAGASLSVGSSMRFIEDMTAGRGWIAIVIVVAANWRVWRVPAVTALFAFLQALQLQAQAGGSTFPYELLLALPYITAILVMIVFRSSSRMPGALGVAYRRR</sequence>
<accession>A0A9N8MKY8</accession>
<feature type="transmembrane region" description="Helical" evidence="6">
    <location>
        <begin position="42"/>
        <end position="61"/>
    </location>
</feature>
<evidence type="ECO:0000313" key="8">
    <source>
        <dbReference type="Proteomes" id="UP000675121"/>
    </source>
</evidence>
<dbReference type="EMBL" id="CAJNAS010000002">
    <property type="protein sequence ID" value="CAE6866015.1"/>
    <property type="molecule type" value="Genomic_DNA"/>
</dbReference>
<dbReference type="Pfam" id="PF02653">
    <property type="entry name" value="BPD_transp_2"/>
    <property type="match status" value="1"/>
</dbReference>
<dbReference type="GO" id="GO:0005886">
    <property type="term" value="C:plasma membrane"/>
    <property type="evidence" value="ECO:0007669"/>
    <property type="project" value="UniProtKB-SubCell"/>
</dbReference>
<protein>
    <submittedName>
        <fullName evidence="7">Riboflavin import permease protein RfuD</fullName>
    </submittedName>
</protein>
<evidence type="ECO:0000256" key="5">
    <source>
        <dbReference type="ARBA" id="ARBA00023136"/>
    </source>
</evidence>
<dbReference type="CDD" id="cd06580">
    <property type="entry name" value="TM_PBP1_transp_TpRbsC_like"/>
    <property type="match status" value="1"/>
</dbReference>
<evidence type="ECO:0000313" key="7">
    <source>
        <dbReference type="EMBL" id="CAE6866015.1"/>
    </source>
</evidence>
<comment type="caution">
    <text evidence="7">The sequence shown here is derived from an EMBL/GenBank/DDBJ whole genome shotgun (WGS) entry which is preliminary data.</text>
</comment>
<keyword evidence="3 6" id="KW-0812">Transmembrane</keyword>
<gene>
    <name evidence="7" type="primary">rfuD</name>
    <name evidence="7" type="ORF">R70211_00804</name>
</gene>
<feature type="transmembrane region" description="Helical" evidence="6">
    <location>
        <begin position="6"/>
        <end position="30"/>
    </location>
</feature>
<evidence type="ECO:0000256" key="3">
    <source>
        <dbReference type="ARBA" id="ARBA00022692"/>
    </source>
</evidence>
<dbReference type="PANTHER" id="PTHR43370">
    <property type="entry name" value="SUGAR ABC TRANSPORTER INTEGRAL MEMBRANE PROTEIN-RELATED"/>
    <property type="match status" value="1"/>
</dbReference>
<organism evidence="7 8">
    <name type="scientific">Paraburkholderia domus</name>
    <dbReference type="NCBI Taxonomy" id="2793075"/>
    <lineage>
        <taxon>Bacteria</taxon>
        <taxon>Pseudomonadati</taxon>
        <taxon>Pseudomonadota</taxon>
        <taxon>Betaproteobacteria</taxon>
        <taxon>Burkholderiales</taxon>
        <taxon>Burkholderiaceae</taxon>
        <taxon>Paraburkholderia</taxon>
    </lineage>
</organism>
<name>A0A9N8MKY8_9BURK</name>
<feature type="transmembrane region" description="Helical" evidence="6">
    <location>
        <begin position="200"/>
        <end position="223"/>
    </location>
</feature>